<keyword evidence="3" id="KW-1185">Reference proteome</keyword>
<sequence>MKKLHIITVLLLLLFQTTFSQTKEIKGDTTYWYKRNSEIQKTLELKDFVKSADEFNFRFWNHGQVIEISKDSSKIYGSITNYIYHTRKANRSNSETLSKKIILSSKQAERIYNIVQNSKILNIPSDREIENWPHGCNGITYIIEHSDKNNYWLKKYWTPSTQDSIPEAIVVLDFVKNISDTLTLQEHYNSFKNTLPKKGCYNSGGMTTMCYVSNSLELGYSGATKLPFGFFSSYSTTYIGKVEVNGSASLQYNFDRNGFHHLNFQTTKWNLLFKKSNFSDFIVYNYQNRILRINDAKNIFENHQIKYGMNLKKNFGVGLGVDYIRQNYNKLGGHMYAYKWFSKTNISTTLTTSFFKNQVNYKTEIFKSLNFKYKFPIKRISLGIAYEDFMDYKDLYFNVRVLL</sequence>
<dbReference type="Proteomes" id="UP000184147">
    <property type="component" value="Unassembled WGS sequence"/>
</dbReference>
<dbReference type="RefSeq" id="WP_073365025.1">
    <property type="nucleotide sequence ID" value="NZ_FQVQ01000017.1"/>
</dbReference>
<dbReference type="EMBL" id="FQVQ01000017">
    <property type="protein sequence ID" value="SHF73960.1"/>
    <property type="molecule type" value="Genomic_DNA"/>
</dbReference>
<gene>
    <name evidence="2" type="ORF">SAMN05444377_11756</name>
</gene>
<evidence type="ECO:0000313" key="3">
    <source>
        <dbReference type="Proteomes" id="UP000184147"/>
    </source>
</evidence>
<reference evidence="2 3" key="1">
    <citation type="submission" date="2016-11" db="EMBL/GenBank/DDBJ databases">
        <authorList>
            <person name="Jaros S."/>
            <person name="Januszkiewicz K."/>
            <person name="Wedrychowicz H."/>
        </authorList>
    </citation>
    <scope>NUCLEOTIDE SEQUENCE [LARGE SCALE GENOMIC DNA]</scope>
    <source>
        <strain evidence="2 3">DSM 25660</strain>
    </source>
</reference>
<evidence type="ECO:0000313" key="2">
    <source>
        <dbReference type="EMBL" id="SHF73960.1"/>
    </source>
</evidence>
<name>A0A1M5E470_9FLAO</name>
<dbReference type="AlphaFoldDB" id="A0A1M5E470"/>
<evidence type="ECO:0000256" key="1">
    <source>
        <dbReference type="SAM" id="SignalP"/>
    </source>
</evidence>
<organism evidence="2 3">
    <name type="scientific">Flavobacterium fontis</name>
    <dbReference type="NCBI Taxonomy" id="1124188"/>
    <lineage>
        <taxon>Bacteria</taxon>
        <taxon>Pseudomonadati</taxon>
        <taxon>Bacteroidota</taxon>
        <taxon>Flavobacteriia</taxon>
        <taxon>Flavobacteriales</taxon>
        <taxon>Flavobacteriaceae</taxon>
        <taxon>Flavobacterium</taxon>
    </lineage>
</organism>
<protein>
    <submittedName>
        <fullName evidence="2">Uncharacterized protein</fullName>
    </submittedName>
</protein>
<dbReference type="OrthoDB" id="982108at2"/>
<accession>A0A1M5E470</accession>
<proteinExistence type="predicted"/>
<keyword evidence="1" id="KW-0732">Signal</keyword>
<feature type="chain" id="PRO_5013268395" evidence="1">
    <location>
        <begin position="23"/>
        <end position="403"/>
    </location>
</feature>
<feature type="signal peptide" evidence="1">
    <location>
        <begin position="1"/>
        <end position="22"/>
    </location>
</feature>